<keyword evidence="1" id="KW-1133">Transmembrane helix</keyword>
<keyword evidence="1" id="KW-0812">Transmembrane</keyword>
<feature type="transmembrane region" description="Helical" evidence="1">
    <location>
        <begin position="20"/>
        <end position="39"/>
    </location>
</feature>
<evidence type="ECO:0000313" key="3">
    <source>
        <dbReference type="Proteomes" id="UP001054252"/>
    </source>
</evidence>
<accession>A0AAV5KQR9</accession>
<evidence type="ECO:0000256" key="1">
    <source>
        <dbReference type="SAM" id="Phobius"/>
    </source>
</evidence>
<gene>
    <name evidence="2" type="ORF">SLEP1_g36043</name>
</gene>
<name>A0AAV5KQR9_9ROSI</name>
<proteinExistence type="predicted"/>
<keyword evidence="3" id="KW-1185">Reference proteome</keyword>
<sequence>MSIKTWTQNLLTAKTVLFRGAAFTTFSASLFWVICLMLTNNAREDYFDKEGDDTGKYGQVVTMDYDVKGQGKA</sequence>
<protein>
    <submittedName>
        <fullName evidence="2">Uncharacterized protein</fullName>
    </submittedName>
</protein>
<organism evidence="2 3">
    <name type="scientific">Rubroshorea leprosula</name>
    <dbReference type="NCBI Taxonomy" id="152421"/>
    <lineage>
        <taxon>Eukaryota</taxon>
        <taxon>Viridiplantae</taxon>
        <taxon>Streptophyta</taxon>
        <taxon>Embryophyta</taxon>
        <taxon>Tracheophyta</taxon>
        <taxon>Spermatophyta</taxon>
        <taxon>Magnoliopsida</taxon>
        <taxon>eudicotyledons</taxon>
        <taxon>Gunneridae</taxon>
        <taxon>Pentapetalae</taxon>
        <taxon>rosids</taxon>
        <taxon>malvids</taxon>
        <taxon>Malvales</taxon>
        <taxon>Dipterocarpaceae</taxon>
        <taxon>Rubroshorea</taxon>
    </lineage>
</organism>
<dbReference type="AlphaFoldDB" id="A0AAV5KQR9"/>
<dbReference type="EMBL" id="BPVZ01000073">
    <property type="protein sequence ID" value="GKV26813.1"/>
    <property type="molecule type" value="Genomic_DNA"/>
</dbReference>
<evidence type="ECO:0000313" key="2">
    <source>
        <dbReference type="EMBL" id="GKV26813.1"/>
    </source>
</evidence>
<comment type="caution">
    <text evidence="2">The sequence shown here is derived from an EMBL/GenBank/DDBJ whole genome shotgun (WGS) entry which is preliminary data.</text>
</comment>
<keyword evidence="1" id="KW-0472">Membrane</keyword>
<reference evidence="2 3" key="1">
    <citation type="journal article" date="2021" name="Commun. Biol.">
        <title>The genome of Shorea leprosula (Dipterocarpaceae) highlights the ecological relevance of drought in aseasonal tropical rainforests.</title>
        <authorList>
            <person name="Ng K.K.S."/>
            <person name="Kobayashi M.J."/>
            <person name="Fawcett J.A."/>
            <person name="Hatakeyama M."/>
            <person name="Paape T."/>
            <person name="Ng C.H."/>
            <person name="Ang C.C."/>
            <person name="Tnah L.H."/>
            <person name="Lee C.T."/>
            <person name="Nishiyama T."/>
            <person name="Sese J."/>
            <person name="O'Brien M.J."/>
            <person name="Copetti D."/>
            <person name="Mohd Noor M.I."/>
            <person name="Ong R.C."/>
            <person name="Putra M."/>
            <person name="Sireger I.Z."/>
            <person name="Indrioko S."/>
            <person name="Kosugi Y."/>
            <person name="Izuno A."/>
            <person name="Isagi Y."/>
            <person name="Lee S.L."/>
            <person name="Shimizu K.K."/>
        </authorList>
    </citation>
    <scope>NUCLEOTIDE SEQUENCE [LARGE SCALE GENOMIC DNA]</scope>
    <source>
        <strain evidence="2">214</strain>
    </source>
</reference>
<dbReference type="Proteomes" id="UP001054252">
    <property type="component" value="Unassembled WGS sequence"/>
</dbReference>